<dbReference type="PANTHER" id="PTHR11655">
    <property type="entry name" value="60S/50S RIBOSOMAL PROTEIN L6/L9"/>
    <property type="match status" value="1"/>
</dbReference>
<proteinExistence type="inferred from homology"/>
<keyword evidence="2 4" id="KW-0689">Ribosomal protein</keyword>
<dbReference type="GO" id="GO:0005762">
    <property type="term" value="C:mitochondrial large ribosomal subunit"/>
    <property type="evidence" value="ECO:0007669"/>
    <property type="project" value="TreeGrafter"/>
</dbReference>
<evidence type="ECO:0000313" key="4">
    <source>
        <dbReference type="EMBL" id="ADV41809.1"/>
    </source>
</evidence>
<evidence type="ECO:0000256" key="1">
    <source>
        <dbReference type="ARBA" id="ARBA00009356"/>
    </source>
</evidence>
<evidence type="ECO:0000256" key="2">
    <source>
        <dbReference type="ARBA" id="ARBA00022980"/>
    </source>
</evidence>
<keyword evidence="3" id="KW-0687">Ribonucleoprotein</keyword>
<dbReference type="GO" id="GO:0019843">
    <property type="term" value="F:rRNA binding"/>
    <property type="evidence" value="ECO:0007669"/>
    <property type="project" value="InterPro"/>
</dbReference>
<keyword evidence="4" id="KW-0496">Mitochondrion</keyword>
<organism evidence="4">
    <name type="scientific">Bigelowiella natans</name>
    <name type="common">Pedinomonas minutissima</name>
    <name type="synonym">Chlorarachnion sp. (strain CCMP621)</name>
    <dbReference type="NCBI Taxonomy" id="227086"/>
    <lineage>
        <taxon>Eukaryota</taxon>
        <taxon>Sar</taxon>
        <taxon>Rhizaria</taxon>
        <taxon>Cercozoa</taxon>
        <taxon>Chlorarachniophyceae</taxon>
        <taxon>Bigelowiella</taxon>
    </lineage>
</organism>
<comment type="similarity">
    <text evidence="1">Belongs to the universal ribosomal protein uL6 family.</text>
</comment>
<dbReference type="InterPro" id="IPR000702">
    <property type="entry name" value="Ribosomal_uL6-like"/>
</dbReference>
<dbReference type="EMBL" id="HQ840955">
    <property type="protein sequence ID" value="ADV41809.1"/>
    <property type="molecule type" value="Genomic_DNA"/>
</dbReference>
<dbReference type="GO" id="GO:0003735">
    <property type="term" value="F:structural constituent of ribosome"/>
    <property type="evidence" value="ECO:0007669"/>
    <property type="project" value="InterPro"/>
</dbReference>
<dbReference type="InterPro" id="IPR036789">
    <property type="entry name" value="Ribosomal_uL6-like_a/b-dom_sf"/>
</dbReference>
<gene>
    <name evidence="4" type="primary">rpl6</name>
</gene>
<name>E9NZW2_BIGNA</name>
<evidence type="ECO:0000256" key="3">
    <source>
        <dbReference type="ARBA" id="ARBA00023274"/>
    </source>
</evidence>
<geneLocation type="mitochondrion" evidence="4"/>
<accession>E9NZW2</accession>
<dbReference type="PANTHER" id="PTHR11655:SF14">
    <property type="entry name" value="LARGE RIBOSOMAL SUBUNIT PROTEIN UL6M"/>
    <property type="match status" value="1"/>
</dbReference>
<sequence length="189" mass="21773">MLRQSSYFIDIPSTVRLGLRGDHRTVIIAKGALGSVALAVVSPIQFNLSGRRLSWSRIKGTSRRSELFNRIRNNSLRRLFENVFLRLSYPDTSTFQLIGRGYRVLCSKKTRRVHLELGYTQKKVISMPRSVNVTVRDRYNFELVSVDSPLLRVISRDIRSLRSPNIYTAKGILLNKEKIDTKQGKKTQY</sequence>
<reference evidence="4" key="2">
    <citation type="submission" date="2011-01" db="EMBL/GenBank/DDBJ databases">
        <authorList>
            <person name="McFadden G."/>
        </authorList>
    </citation>
    <scope>NUCLEOTIDE SEQUENCE</scope>
</reference>
<protein>
    <submittedName>
        <fullName evidence="4">Ribosomal protein L6</fullName>
    </submittedName>
</protein>
<reference evidence="4" key="1">
    <citation type="submission" date="2011-01" db="EMBL/GenBank/DDBJ databases">
        <authorList>
            <person name="Burger G."/>
        </authorList>
    </citation>
    <scope>NUCLEOTIDE SEQUENCE</scope>
</reference>
<dbReference type="Gene3D" id="3.90.930.12">
    <property type="entry name" value="Ribosomal protein L6, alpha-beta domain"/>
    <property type="match status" value="1"/>
</dbReference>
<dbReference type="InterPro" id="IPR019906">
    <property type="entry name" value="Ribosomal_uL6_bac-type"/>
</dbReference>
<dbReference type="GO" id="GO:0006412">
    <property type="term" value="P:translation"/>
    <property type="evidence" value="ECO:0007669"/>
    <property type="project" value="InterPro"/>
</dbReference>
<dbReference type="SUPFAM" id="SSF56053">
    <property type="entry name" value="Ribosomal protein L6"/>
    <property type="match status" value="1"/>
</dbReference>
<dbReference type="PRINTS" id="PR00059">
    <property type="entry name" value="RIBOSOMALL6"/>
</dbReference>
<dbReference type="AlphaFoldDB" id="E9NZW2"/>